<evidence type="ECO:0000313" key="2">
    <source>
        <dbReference type="Proteomes" id="UP000054977"/>
    </source>
</evidence>
<keyword evidence="2" id="KW-1185">Reference proteome</keyword>
<reference evidence="1" key="1">
    <citation type="submission" date="2016-01" db="EMBL/GenBank/DDBJ databases">
        <authorList>
            <person name="Peeters C."/>
        </authorList>
    </citation>
    <scope>NUCLEOTIDE SEQUENCE [LARGE SCALE GENOMIC DNA]</scope>
    <source>
        <strain evidence="1">LMG 22934</strain>
    </source>
</reference>
<dbReference type="EMBL" id="FCNW02000079">
    <property type="protein sequence ID" value="SAL66720.1"/>
    <property type="molecule type" value="Genomic_DNA"/>
</dbReference>
<sequence length="50" mass="5947">MQKRIFTSYRREKCADRAGRLHDNLVEYFEPGAVFKDIESIFPEWIGKTP</sequence>
<dbReference type="Proteomes" id="UP000054977">
    <property type="component" value="Unassembled WGS sequence"/>
</dbReference>
<evidence type="ECO:0000313" key="1">
    <source>
        <dbReference type="EMBL" id="SAL66720.1"/>
    </source>
</evidence>
<dbReference type="OrthoDB" id="574237at2"/>
<gene>
    <name evidence="1" type="ORF">AWB65_06385</name>
</gene>
<dbReference type="AlphaFoldDB" id="A0A158JEF5"/>
<protein>
    <submittedName>
        <fullName evidence="1">Uncharacterized protein</fullName>
    </submittedName>
</protein>
<name>A0A158JEF5_9BURK</name>
<proteinExistence type="predicted"/>
<organism evidence="1 2">
    <name type="scientific">Caballeronia humi</name>
    <dbReference type="NCBI Taxonomy" id="326474"/>
    <lineage>
        <taxon>Bacteria</taxon>
        <taxon>Pseudomonadati</taxon>
        <taxon>Pseudomonadota</taxon>
        <taxon>Betaproteobacteria</taxon>
        <taxon>Burkholderiales</taxon>
        <taxon>Burkholderiaceae</taxon>
        <taxon>Caballeronia</taxon>
    </lineage>
</organism>
<accession>A0A158JEF5</accession>
<comment type="caution">
    <text evidence="1">The sequence shown here is derived from an EMBL/GenBank/DDBJ whole genome shotgun (WGS) entry which is preliminary data.</text>
</comment>